<feature type="transmembrane region" description="Helical" evidence="1">
    <location>
        <begin position="163"/>
        <end position="189"/>
    </location>
</feature>
<feature type="transmembrane region" description="Helical" evidence="1">
    <location>
        <begin position="352"/>
        <end position="372"/>
    </location>
</feature>
<feature type="transmembrane region" description="Helical" evidence="1">
    <location>
        <begin position="482"/>
        <end position="499"/>
    </location>
</feature>
<feature type="transmembrane region" description="Helical" evidence="1">
    <location>
        <begin position="239"/>
        <end position="260"/>
    </location>
</feature>
<keyword evidence="1" id="KW-0812">Transmembrane</keyword>
<feature type="transmembrane region" description="Helical" evidence="1">
    <location>
        <begin position="321"/>
        <end position="340"/>
    </location>
</feature>
<dbReference type="Proteomes" id="UP001175271">
    <property type="component" value="Unassembled WGS sequence"/>
</dbReference>
<evidence type="ECO:0000313" key="2">
    <source>
        <dbReference type="EMBL" id="KAK0426933.1"/>
    </source>
</evidence>
<protein>
    <submittedName>
        <fullName evidence="2">Uncharacterized protein</fullName>
    </submittedName>
</protein>
<name>A0AA39MAP9_9BILA</name>
<reference evidence="2" key="1">
    <citation type="submission" date="2023-06" db="EMBL/GenBank/DDBJ databases">
        <title>Genomic analysis of the entomopathogenic nematode Steinernema hermaphroditum.</title>
        <authorList>
            <person name="Schwarz E.M."/>
            <person name="Heppert J.K."/>
            <person name="Baniya A."/>
            <person name="Schwartz H.T."/>
            <person name="Tan C.-H."/>
            <person name="Antoshechkin I."/>
            <person name="Sternberg P.W."/>
            <person name="Goodrich-Blair H."/>
            <person name="Dillman A.R."/>
        </authorList>
    </citation>
    <scope>NUCLEOTIDE SEQUENCE</scope>
    <source>
        <strain evidence="2">PS9179</strain>
        <tissue evidence="2">Whole animal</tissue>
    </source>
</reference>
<feature type="transmembrane region" description="Helical" evidence="1">
    <location>
        <begin position="6"/>
        <end position="28"/>
    </location>
</feature>
<proteinExistence type="predicted"/>
<feature type="transmembrane region" description="Helical" evidence="1">
    <location>
        <begin position="49"/>
        <end position="70"/>
    </location>
</feature>
<evidence type="ECO:0000313" key="3">
    <source>
        <dbReference type="Proteomes" id="UP001175271"/>
    </source>
</evidence>
<evidence type="ECO:0000256" key="1">
    <source>
        <dbReference type="SAM" id="Phobius"/>
    </source>
</evidence>
<accession>A0AA39MAP9</accession>
<feature type="transmembrane region" description="Helical" evidence="1">
    <location>
        <begin position="384"/>
        <end position="404"/>
    </location>
</feature>
<sequence>MDAVHSGFGAFLIGLTVLCLPVYIRILYIFVKVPKYRKLQCYRIMAQQGVTHCLMAPYFLFLGVDHFLGYDLCRIGQTSLKLMGACLRSEAIFGFVLALDRLKLICDLTYPKYIHTLLCLFSWCFGATYFSLLMTPNADFTLNITTYSSYFDSTRPYSAYIQQAGYCLVLSCCCLTFLVYSTLVVFLLYRRYKQKLNATYFKEKWIFLQALVRFAFDLSLTILYNFGSSIFGPSVELRIATTICYILNYLFLPPLLYIMMISCYNSSTPLWHMDAVHYTFGASLLILTAVCLPVYMRVIYIFVAVPKYRRLQCYHIMTQQAITHCLMAPYFVFVGIGHFIGDDFYGVGQTSLKLMAACLRSEAIFGFVLALDRLKLICDLRYPNLLHTSLCIFSWCFGIAYFSVLMTPKADFTLNINTYSSYFDNSKPYSSYIQQIGYCTVLVCYSLTFIIYSTLVAYLLHRRYKQMLNANYFKEKWIFLQALVRFAFDLILTIFYNFGSSILGHSTALKIATSICYILNYLFLPPLLYVVIISSLRNKMLPGQTRVDTTFVSPVHQVRSQCSQQR</sequence>
<organism evidence="2 3">
    <name type="scientific">Steinernema hermaphroditum</name>
    <dbReference type="NCBI Taxonomy" id="289476"/>
    <lineage>
        <taxon>Eukaryota</taxon>
        <taxon>Metazoa</taxon>
        <taxon>Ecdysozoa</taxon>
        <taxon>Nematoda</taxon>
        <taxon>Chromadorea</taxon>
        <taxon>Rhabditida</taxon>
        <taxon>Tylenchina</taxon>
        <taxon>Panagrolaimomorpha</taxon>
        <taxon>Strongyloidoidea</taxon>
        <taxon>Steinernematidae</taxon>
        <taxon>Steinernema</taxon>
    </lineage>
</organism>
<keyword evidence="1" id="KW-1133">Transmembrane helix</keyword>
<keyword evidence="1" id="KW-0472">Membrane</keyword>
<gene>
    <name evidence="2" type="ORF">QR680_009976</name>
</gene>
<keyword evidence="3" id="KW-1185">Reference proteome</keyword>
<feature type="transmembrane region" description="Helical" evidence="1">
    <location>
        <begin position="114"/>
        <end position="132"/>
    </location>
</feature>
<comment type="caution">
    <text evidence="2">The sequence shown here is derived from an EMBL/GenBank/DDBJ whole genome shotgun (WGS) entry which is preliminary data.</text>
</comment>
<feature type="transmembrane region" description="Helical" evidence="1">
    <location>
        <begin position="280"/>
        <end position="300"/>
    </location>
</feature>
<dbReference type="EMBL" id="JAUCMV010000001">
    <property type="protein sequence ID" value="KAK0426933.1"/>
    <property type="molecule type" value="Genomic_DNA"/>
</dbReference>
<feature type="transmembrane region" description="Helical" evidence="1">
    <location>
        <begin position="511"/>
        <end position="532"/>
    </location>
</feature>
<dbReference type="AlphaFoldDB" id="A0AA39MAP9"/>
<feature type="transmembrane region" description="Helical" evidence="1">
    <location>
        <begin position="435"/>
        <end position="461"/>
    </location>
</feature>
<dbReference type="SUPFAM" id="SSF81321">
    <property type="entry name" value="Family A G protein-coupled receptor-like"/>
    <property type="match status" value="1"/>
</dbReference>